<reference evidence="9" key="1">
    <citation type="submission" date="2013-10" db="EMBL/GenBank/DDBJ databases">
        <title>Genome sequencing of Onchocerca volvulus.</title>
        <authorList>
            <person name="Cotton J."/>
            <person name="Tsai J."/>
            <person name="Stanley E."/>
            <person name="Tracey A."/>
            <person name="Holroyd N."/>
            <person name="Lustigman S."/>
            <person name="Berriman M."/>
        </authorList>
    </citation>
    <scope>NUCLEOTIDE SEQUENCE</scope>
</reference>
<accession>A0A8R1XN06</accession>
<dbReference type="AlphaFoldDB" id="A0A8R1XN06"/>
<feature type="transmembrane region" description="Helical" evidence="7">
    <location>
        <begin position="9"/>
        <end position="28"/>
    </location>
</feature>
<keyword evidence="3 7" id="KW-1003">Cell membrane</keyword>
<dbReference type="InterPro" id="IPR008516">
    <property type="entry name" value="Na/K-Atpase_Interacting"/>
</dbReference>
<dbReference type="OMA" id="ILWYNEL"/>
<evidence type="ECO:0000256" key="6">
    <source>
        <dbReference type="ARBA" id="ARBA00023136"/>
    </source>
</evidence>
<dbReference type="Proteomes" id="UP000024404">
    <property type="component" value="Unassembled WGS sequence"/>
</dbReference>
<comment type="subcellular location">
    <subcellularLocation>
        <location evidence="1 7">Cell membrane</location>
        <topology evidence="1 7">Multi-pass membrane protein</topology>
    </subcellularLocation>
</comment>
<dbReference type="PANTHER" id="PTHR13084:SF6">
    <property type="entry name" value="SODIUM_POTASSIUM-TRANSPORTING ATPASE SUBUNIT BETA-1-INTERACTING PROTEIN"/>
    <property type="match status" value="1"/>
</dbReference>
<dbReference type="EnsemblMetazoa" id="OVOC10408.1">
    <property type="protein sequence ID" value="OVOC10408.1"/>
    <property type="gene ID" value="WBGene00247217"/>
</dbReference>
<evidence type="ECO:0000313" key="8">
    <source>
        <dbReference type="EnsemblMetazoa" id="OVOC10408.1"/>
    </source>
</evidence>
<evidence type="ECO:0000256" key="4">
    <source>
        <dbReference type="ARBA" id="ARBA00022692"/>
    </source>
</evidence>
<evidence type="ECO:0000313" key="9">
    <source>
        <dbReference type="Proteomes" id="UP000024404"/>
    </source>
</evidence>
<sequence length="425" mass="48664">MCCSRNSRAWYLFVVSFWFLLTVVRLIFDSIGKLWIPIVFNSFQVFSCICGLIAAVHWQKKLLIVFMVLSFISVLYNIALILWYNEYFSISRDIPILSAGFPYSYSQGYSKKIFNLIGRGANEYARPENGYIRNSAEKPFKKCHKEVITAGRNPHNFQKPFVAKRSQSMIGLENECQKMGRILIQGSLTNMFPTSEGSQITTDRATNLGCVCRTESFKSFKMPTTEGVRQILSREEANLIDHLRTNNALKNSSNSNLKSLVSFDPKSNVLLRIHNHIDDDDDDDDNNGNDNDRNCHTDLIQRYLQQQQRISKQTLSVGTAEQIQQQNLKRSSTNNALANCQSNELTFDFTNMINNEYYGLTSFSKNCNHKSPNFLRQQPIYSKYGEDIMCDGTKQYIANKPSSIDHPKSQIISNIPIFNNSDFLV</sequence>
<dbReference type="GO" id="GO:0005886">
    <property type="term" value="C:plasma membrane"/>
    <property type="evidence" value="ECO:0007669"/>
    <property type="project" value="UniProtKB-SubCell"/>
</dbReference>
<dbReference type="PANTHER" id="PTHR13084">
    <property type="entry name" value="T-CELL LYMPHOMA BREAKPOINT-ASSOCIATED TARGET 1-RELATED"/>
    <property type="match status" value="1"/>
</dbReference>
<comment type="similarity">
    <text evidence="2 7">Belongs to the NKAIN family.</text>
</comment>
<evidence type="ECO:0000256" key="5">
    <source>
        <dbReference type="ARBA" id="ARBA00022989"/>
    </source>
</evidence>
<keyword evidence="9" id="KW-1185">Reference proteome</keyword>
<evidence type="ECO:0000256" key="3">
    <source>
        <dbReference type="ARBA" id="ARBA00022475"/>
    </source>
</evidence>
<keyword evidence="6 7" id="KW-0472">Membrane</keyword>
<evidence type="ECO:0000256" key="2">
    <source>
        <dbReference type="ARBA" id="ARBA00006364"/>
    </source>
</evidence>
<proteinExistence type="inferred from homology"/>
<keyword evidence="4 7" id="KW-0812">Transmembrane</keyword>
<organism evidence="8 9">
    <name type="scientific">Onchocerca volvulus</name>
    <dbReference type="NCBI Taxonomy" id="6282"/>
    <lineage>
        <taxon>Eukaryota</taxon>
        <taxon>Metazoa</taxon>
        <taxon>Ecdysozoa</taxon>
        <taxon>Nematoda</taxon>
        <taxon>Chromadorea</taxon>
        <taxon>Rhabditida</taxon>
        <taxon>Spirurina</taxon>
        <taxon>Spiruromorpha</taxon>
        <taxon>Filarioidea</taxon>
        <taxon>Onchocercidae</taxon>
        <taxon>Onchocerca</taxon>
    </lineage>
</organism>
<dbReference type="Pfam" id="PF05640">
    <property type="entry name" value="NKAIN"/>
    <property type="match status" value="1"/>
</dbReference>
<keyword evidence="5 7" id="KW-1133">Transmembrane helix</keyword>
<evidence type="ECO:0000256" key="7">
    <source>
        <dbReference type="RuleBase" id="RU368041"/>
    </source>
</evidence>
<feature type="transmembrane region" description="Helical" evidence="7">
    <location>
        <begin position="34"/>
        <end position="55"/>
    </location>
</feature>
<protein>
    <recommendedName>
        <fullName evidence="7">Sodium/potassium-transporting ATPase subunit beta-1-interacting protein</fullName>
        <shortName evidence="7">Na(+)/K(+)-transporting ATPase subunit beta-1-interacting protein</shortName>
    </recommendedName>
</protein>
<name>A0A8R1XN06_ONCVO</name>
<feature type="transmembrane region" description="Helical" evidence="7">
    <location>
        <begin position="62"/>
        <end position="84"/>
    </location>
</feature>
<dbReference type="GO" id="GO:0002028">
    <property type="term" value="P:regulation of sodium ion transport"/>
    <property type="evidence" value="ECO:0007669"/>
    <property type="project" value="UniProtKB-UniRule"/>
</dbReference>
<evidence type="ECO:0000256" key="1">
    <source>
        <dbReference type="ARBA" id="ARBA00004651"/>
    </source>
</evidence>
<dbReference type="EMBL" id="CMVM020000336">
    <property type="status" value="NOT_ANNOTATED_CDS"/>
    <property type="molecule type" value="Genomic_DNA"/>
</dbReference>
<reference evidence="8" key="2">
    <citation type="submission" date="2022-06" db="UniProtKB">
        <authorList>
            <consortium name="EnsemblMetazoa"/>
        </authorList>
    </citation>
    <scope>IDENTIFICATION</scope>
</reference>